<dbReference type="AlphaFoldDB" id="A0A2I2MC13"/>
<dbReference type="EMBL" id="OENE01000048">
    <property type="protein sequence ID" value="SOU89657.1"/>
    <property type="molecule type" value="Genomic_DNA"/>
</dbReference>
<protein>
    <submittedName>
        <fullName evidence="1">Uncharacterized protein</fullName>
    </submittedName>
</protein>
<organism evidence="1 2">
    <name type="scientific">Tenacibaculum finnmarkense genomovar ulcerans</name>
    <dbReference type="NCBI Taxonomy" id="2781388"/>
    <lineage>
        <taxon>Bacteria</taxon>
        <taxon>Pseudomonadati</taxon>
        <taxon>Bacteroidota</taxon>
        <taxon>Flavobacteriia</taxon>
        <taxon>Flavobacteriales</taxon>
        <taxon>Flavobacteriaceae</taxon>
        <taxon>Tenacibaculum</taxon>
        <taxon>Tenacibaculum finnmarkense</taxon>
    </lineage>
</organism>
<name>A0A2I2MC13_9FLAO</name>
<accession>A0A2I2MC13</accession>
<gene>
    <name evidence="1" type="ORF">TNO010_520044</name>
</gene>
<sequence length="67" mass="7533">MINSNRTKGFWFSSTPVTSEKGSKVISNTNQSEILIKAIRETRHSKVSGSTQRKVGFSPEFVSMLKR</sequence>
<proteinExistence type="predicted"/>
<dbReference type="Proteomes" id="UP000490060">
    <property type="component" value="Unassembled WGS sequence"/>
</dbReference>
<evidence type="ECO:0000313" key="2">
    <source>
        <dbReference type="Proteomes" id="UP000490060"/>
    </source>
</evidence>
<evidence type="ECO:0000313" key="1">
    <source>
        <dbReference type="EMBL" id="SOU89657.1"/>
    </source>
</evidence>
<reference evidence="1 2" key="1">
    <citation type="submission" date="2017-11" db="EMBL/GenBank/DDBJ databases">
        <authorList>
            <person name="Duchaud E."/>
        </authorList>
    </citation>
    <scope>NUCLEOTIDE SEQUENCE [LARGE SCALE GENOMIC DNA]</scope>
    <source>
        <strain evidence="1 2">TNO010</strain>
    </source>
</reference>